<dbReference type="PROSITE" id="PS51257">
    <property type="entry name" value="PROKAR_LIPOPROTEIN"/>
    <property type="match status" value="1"/>
</dbReference>
<name>A0AAD9NEF0_9ANNE</name>
<dbReference type="InterPro" id="IPR002048">
    <property type="entry name" value="EF_hand_dom"/>
</dbReference>
<dbReference type="InterPro" id="IPR011992">
    <property type="entry name" value="EF-hand-dom_pair"/>
</dbReference>
<proteinExistence type="predicted"/>
<dbReference type="Proteomes" id="UP001208570">
    <property type="component" value="Unassembled WGS sequence"/>
</dbReference>
<dbReference type="AlphaFoldDB" id="A0AAD9NEF0"/>
<protein>
    <recommendedName>
        <fullName evidence="2">EF-hand domain-containing protein</fullName>
    </recommendedName>
</protein>
<dbReference type="SMART" id="SM00054">
    <property type="entry name" value="EFh"/>
    <property type="match status" value="2"/>
</dbReference>
<dbReference type="Pfam" id="PF13202">
    <property type="entry name" value="EF-hand_5"/>
    <property type="match status" value="2"/>
</dbReference>
<dbReference type="EMBL" id="JAODUP010000068">
    <property type="protein sequence ID" value="KAK2164169.1"/>
    <property type="molecule type" value="Genomic_DNA"/>
</dbReference>
<evidence type="ECO:0000259" key="2">
    <source>
        <dbReference type="PROSITE" id="PS50222"/>
    </source>
</evidence>
<sequence>MEKTKEEFNLFIREAMSEPNSDASVQLYQFLLGCFVRADEDLEGRVKLANFDSLIAEAAELPRKYGYAPTKEEMYPKDDGACEKARAKTFAQINNKDQDYITLEQWLKFSMKHIKMKVKTLPKAVMTGEGVSKKEFLELVEKAVDKTSPEFRELYFFLLKCFVDADRDHDGSVNAAEFDTMIEVAASAPRKYGLAPQSKKMYKNVAERLERRTEQFKEMDLNDNGKISFDEWLSYSVDHIIGKVNAMHLTSKR</sequence>
<comment type="caution">
    <text evidence="3">The sequence shown here is derived from an EMBL/GenBank/DDBJ whole genome shotgun (WGS) entry which is preliminary data.</text>
</comment>
<gene>
    <name evidence="3" type="ORF">LSH36_68g15004</name>
</gene>
<dbReference type="PROSITE" id="PS00018">
    <property type="entry name" value="EF_HAND_1"/>
    <property type="match status" value="2"/>
</dbReference>
<evidence type="ECO:0000256" key="1">
    <source>
        <dbReference type="ARBA" id="ARBA00022837"/>
    </source>
</evidence>
<dbReference type="SUPFAM" id="SSF47473">
    <property type="entry name" value="EF-hand"/>
    <property type="match status" value="1"/>
</dbReference>
<feature type="domain" description="EF-hand" evidence="2">
    <location>
        <begin position="207"/>
        <end position="242"/>
    </location>
</feature>
<organism evidence="3 4">
    <name type="scientific">Paralvinella palmiformis</name>
    <dbReference type="NCBI Taxonomy" id="53620"/>
    <lineage>
        <taxon>Eukaryota</taxon>
        <taxon>Metazoa</taxon>
        <taxon>Spiralia</taxon>
        <taxon>Lophotrochozoa</taxon>
        <taxon>Annelida</taxon>
        <taxon>Polychaeta</taxon>
        <taxon>Sedentaria</taxon>
        <taxon>Canalipalpata</taxon>
        <taxon>Terebellida</taxon>
        <taxon>Terebelliformia</taxon>
        <taxon>Alvinellidae</taxon>
        <taxon>Paralvinella</taxon>
    </lineage>
</organism>
<keyword evidence="4" id="KW-1185">Reference proteome</keyword>
<reference evidence="3" key="1">
    <citation type="journal article" date="2023" name="Mol. Biol. Evol.">
        <title>Third-Generation Sequencing Reveals the Adaptive Role of the Epigenome in Three Deep-Sea Polychaetes.</title>
        <authorList>
            <person name="Perez M."/>
            <person name="Aroh O."/>
            <person name="Sun Y."/>
            <person name="Lan Y."/>
            <person name="Juniper S.K."/>
            <person name="Young C.R."/>
            <person name="Angers B."/>
            <person name="Qian P.Y."/>
        </authorList>
    </citation>
    <scope>NUCLEOTIDE SEQUENCE</scope>
    <source>
        <strain evidence="3">P08H-3</strain>
    </source>
</reference>
<evidence type="ECO:0000313" key="4">
    <source>
        <dbReference type="Proteomes" id="UP001208570"/>
    </source>
</evidence>
<dbReference type="Gene3D" id="1.10.238.10">
    <property type="entry name" value="EF-hand"/>
    <property type="match status" value="1"/>
</dbReference>
<feature type="domain" description="EF-hand" evidence="2">
    <location>
        <begin position="153"/>
        <end position="188"/>
    </location>
</feature>
<evidence type="ECO:0000313" key="3">
    <source>
        <dbReference type="EMBL" id="KAK2164169.1"/>
    </source>
</evidence>
<dbReference type="GO" id="GO:0005509">
    <property type="term" value="F:calcium ion binding"/>
    <property type="evidence" value="ECO:0007669"/>
    <property type="project" value="InterPro"/>
</dbReference>
<keyword evidence="1" id="KW-0106">Calcium</keyword>
<accession>A0AAD9NEF0</accession>
<dbReference type="PROSITE" id="PS50222">
    <property type="entry name" value="EF_HAND_2"/>
    <property type="match status" value="2"/>
</dbReference>
<dbReference type="InterPro" id="IPR018247">
    <property type="entry name" value="EF_Hand_1_Ca_BS"/>
</dbReference>